<feature type="non-terminal residue" evidence="1">
    <location>
        <position position="384"/>
    </location>
</feature>
<accession>A0A7J6UEB0</accession>
<sequence>MIPELRGVHAEKLLRIIASTSSSTLTQSEYVYLTVALNRASKAASRPRSGEWEDTVGEWLRNHAGRMPVRQATLTMNALARAGAGDSCGWIGESLKALLQHTGDLVAQDLSLALNAAAKVLADENKRPAGGVPAEVLSLCEEVLSRALPRLAKDLAPQGFANVLHACAKLKIRPSALIVVEKFCISPLLRGSDSSNPLLGMNRQELSLLIYSLSRLFPPSNGSVRAVFEFAAPTVTSNESLKGMQDGIIKRLSYFTAPVVDKMSIAELANVGKFFVGCGAPDYSFLMECSRRLRCIPEHQLRSAQNLSLLMGIYAKALVRDAPLVCGVLLAAFMSCKNPDPPSVTRTLLAISRLDLVRNIDKSHRRNLLRLARRSLASSDQHSL</sequence>
<evidence type="ECO:0000313" key="1">
    <source>
        <dbReference type="EMBL" id="KAF4755555.1"/>
    </source>
</evidence>
<comment type="caution">
    <text evidence="1">The sequence shown here is derived from an EMBL/GenBank/DDBJ whole genome shotgun (WGS) entry which is preliminary data.</text>
</comment>
<dbReference type="AlphaFoldDB" id="A0A7J6UEB0"/>
<dbReference type="EMBL" id="JABANM010000676">
    <property type="protein sequence ID" value="KAF4755555.1"/>
    <property type="molecule type" value="Genomic_DNA"/>
</dbReference>
<reference evidence="1 2" key="1">
    <citation type="submission" date="2020-04" db="EMBL/GenBank/DDBJ databases">
        <title>Perkinsus olseni comparative genomics.</title>
        <authorList>
            <person name="Bogema D.R."/>
        </authorList>
    </citation>
    <scope>NUCLEOTIDE SEQUENCE [LARGE SCALE GENOMIC DNA]</scope>
    <source>
        <strain evidence="1">ATCC PRA-205</strain>
    </source>
</reference>
<gene>
    <name evidence="1" type="primary">KLHDC4_1</name>
    <name evidence="1" type="ORF">FOZ62_002865</name>
</gene>
<proteinExistence type="predicted"/>
<evidence type="ECO:0000313" key="2">
    <source>
        <dbReference type="Proteomes" id="UP000574390"/>
    </source>
</evidence>
<dbReference type="Proteomes" id="UP000574390">
    <property type="component" value="Unassembled WGS sequence"/>
</dbReference>
<name>A0A7J6UEB0_PEROL</name>
<organism evidence="1 2">
    <name type="scientific">Perkinsus olseni</name>
    <name type="common">Perkinsus atlanticus</name>
    <dbReference type="NCBI Taxonomy" id="32597"/>
    <lineage>
        <taxon>Eukaryota</taxon>
        <taxon>Sar</taxon>
        <taxon>Alveolata</taxon>
        <taxon>Perkinsozoa</taxon>
        <taxon>Perkinsea</taxon>
        <taxon>Perkinsida</taxon>
        <taxon>Perkinsidae</taxon>
        <taxon>Perkinsus</taxon>
    </lineage>
</organism>
<protein>
    <submittedName>
        <fullName evidence="1">Kelch domain containing 4</fullName>
    </submittedName>
</protein>